<name>A0A090ALX7_9GAMM</name>
<reference evidence="1 2" key="1">
    <citation type="journal article" date="2014" name="ISME J.">
        <title>Ecophysiology of Thioploca ingrica as revealed by the complete genome sequence supplemented with proteomic evidence.</title>
        <authorList>
            <person name="Kojima H."/>
            <person name="Ogura Y."/>
            <person name="Yamamoto N."/>
            <person name="Togashi T."/>
            <person name="Mori H."/>
            <person name="Watanabe T."/>
            <person name="Nemoto F."/>
            <person name="Kurokawa K."/>
            <person name="Hayashi T."/>
            <person name="Fukui M."/>
        </authorList>
    </citation>
    <scope>NUCLEOTIDE SEQUENCE [LARGE SCALE GENOMIC DNA]</scope>
</reference>
<dbReference type="HOGENOM" id="CLU_2219579_0_0_6"/>
<evidence type="ECO:0008006" key="3">
    <source>
        <dbReference type="Google" id="ProtNLM"/>
    </source>
</evidence>
<dbReference type="EMBL" id="AP014633">
    <property type="protein sequence ID" value="BAP56837.1"/>
    <property type="molecule type" value="Genomic_DNA"/>
</dbReference>
<dbReference type="AlphaFoldDB" id="A0A090ALX7"/>
<dbReference type="InterPro" id="IPR007922">
    <property type="entry name" value="DciA-like"/>
</dbReference>
<proteinExistence type="predicted"/>
<sequence length="103" mass="12095">MRQLIANPSSILYRLLQHSQTLEQLDNWLQASLPIPLQQHCYIANLRNNTLVVHTDSSLWATRLRYLTPELLYRWQQEKSMPTIDKIEIRIRPLGTSIKLSLS</sequence>
<dbReference type="Pfam" id="PF05258">
    <property type="entry name" value="DciA"/>
    <property type="match status" value="1"/>
</dbReference>
<evidence type="ECO:0000313" key="1">
    <source>
        <dbReference type="EMBL" id="BAP56837.1"/>
    </source>
</evidence>
<dbReference type="Proteomes" id="UP000031623">
    <property type="component" value="Chromosome"/>
</dbReference>
<evidence type="ECO:0000313" key="2">
    <source>
        <dbReference type="Proteomes" id="UP000031623"/>
    </source>
</evidence>
<keyword evidence="2" id="KW-1185">Reference proteome</keyword>
<dbReference type="KEGG" id="tig:THII_2540"/>
<gene>
    <name evidence="1" type="ORF">THII_2540</name>
</gene>
<protein>
    <recommendedName>
        <fullName evidence="3">DUF721 domain-containing protein</fullName>
    </recommendedName>
</protein>
<organism evidence="1 2">
    <name type="scientific">Thioploca ingrica</name>
    <dbReference type="NCBI Taxonomy" id="40754"/>
    <lineage>
        <taxon>Bacteria</taxon>
        <taxon>Pseudomonadati</taxon>
        <taxon>Pseudomonadota</taxon>
        <taxon>Gammaproteobacteria</taxon>
        <taxon>Thiotrichales</taxon>
        <taxon>Thiotrichaceae</taxon>
        <taxon>Thioploca</taxon>
    </lineage>
</organism>
<accession>A0A090ALX7</accession>